<protein>
    <submittedName>
        <fullName evidence="5">Uncharacterized protein</fullName>
    </submittedName>
</protein>
<proteinExistence type="inferred from homology"/>
<dbReference type="Gene3D" id="3.20.20.80">
    <property type="entry name" value="Glycosidases"/>
    <property type="match status" value="1"/>
</dbReference>
<evidence type="ECO:0000313" key="5">
    <source>
        <dbReference type="Ensembl" id="ENSCSAVP00000006049.1"/>
    </source>
</evidence>
<dbReference type="GO" id="GO:0008422">
    <property type="term" value="F:beta-glucosidase activity"/>
    <property type="evidence" value="ECO:0007669"/>
    <property type="project" value="TreeGrafter"/>
</dbReference>
<reference evidence="5" key="2">
    <citation type="submission" date="2025-08" db="UniProtKB">
        <authorList>
            <consortium name="Ensembl"/>
        </authorList>
    </citation>
    <scope>IDENTIFICATION</scope>
</reference>
<evidence type="ECO:0000256" key="2">
    <source>
        <dbReference type="ARBA" id="ARBA00022801"/>
    </source>
</evidence>
<sequence length="146" mass="17051">MGRIFTHGRKYSGPQREYPGYGSILITENGVSEQIDQTQRFNLYDEVRVNYFKDYTNNVLKAIRINGVNVEGYMAWSLMDNFEWAQGYKERFGLHFVDFKTLKRTPKASALFYKKLVQNNGVPSKSDLDLWIETINEVFNPVNLVH</sequence>
<keyword evidence="6" id="KW-1185">Reference proteome</keyword>
<keyword evidence="3" id="KW-0326">Glycosidase</keyword>
<reference evidence="5" key="3">
    <citation type="submission" date="2025-09" db="UniProtKB">
        <authorList>
            <consortium name="Ensembl"/>
        </authorList>
    </citation>
    <scope>IDENTIFICATION</scope>
</reference>
<dbReference type="PANTHER" id="PTHR10353:SF36">
    <property type="entry name" value="LP05116P"/>
    <property type="match status" value="1"/>
</dbReference>
<evidence type="ECO:0000256" key="3">
    <source>
        <dbReference type="ARBA" id="ARBA00023295"/>
    </source>
</evidence>
<dbReference type="HOGENOM" id="CLU_1776809_0_0_1"/>
<organism evidence="5 6">
    <name type="scientific">Ciona savignyi</name>
    <name type="common">Pacific transparent sea squirt</name>
    <dbReference type="NCBI Taxonomy" id="51511"/>
    <lineage>
        <taxon>Eukaryota</taxon>
        <taxon>Metazoa</taxon>
        <taxon>Chordata</taxon>
        <taxon>Tunicata</taxon>
        <taxon>Ascidiacea</taxon>
        <taxon>Phlebobranchia</taxon>
        <taxon>Cionidae</taxon>
        <taxon>Ciona</taxon>
    </lineage>
</organism>
<name>H2YL47_CIOSA</name>
<dbReference type="PRINTS" id="PR00131">
    <property type="entry name" value="GLHYDRLASE1"/>
</dbReference>
<reference evidence="6" key="1">
    <citation type="submission" date="2003-08" db="EMBL/GenBank/DDBJ databases">
        <authorList>
            <person name="Birren B."/>
            <person name="Nusbaum C."/>
            <person name="Abebe A."/>
            <person name="Abouelleil A."/>
            <person name="Adekoya E."/>
            <person name="Ait-zahra M."/>
            <person name="Allen N."/>
            <person name="Allen T."/>
            <person name="An P."/>
            <person name="Anderson M."/>
            <person name="Anderson S."/>
            <person name="Arachchi H."/>
            <person name="Armbruster J."/>
            <person name="Bachantsang P."/>
            <person name="Baldwin J."/>
            <person name="Barry A."/>
            <person name="Bayul T."/>
            <person name="Blitshsteyn B."/>
            <person name="Bloom T."/>
            <person name="Blye J."/>
            <person name="Boguslavskiy L."/>
            <person name="Borowsky M."/>
            <person name="Boukhgalter B."/>
            <person name="Brunache A."/>
            <person name="Butler J."/>
            <person name="Calixte N."/>
            <person name="Calvo S."/>
            <person name="Camarata J."/>
            <person name="Campo K."/>
            <person name="Chang J."/>
            <person name="Cheshatsang Y."/>
            <person name="Citroen M."/>
            <person name="Collymore A."/>
            <person name="Considine T."/>
            <person name="Cook A."/>
            <person name="Cooke P."/>
            <person name="Corum B."/>
            <person name="Cuomo C."/>
            <person name="David R."/>
            <person name="Dawoe T."/>
            <person name="Degray S."/>
            <person name="Dodge S."/>
            <person name="Dooley K."/>
            <person name="Dorje P."/>
            <person name="Dorjee K."/>
            <person name="Dorris L."/>
            <person name="Duffey N."/>
            <person name="Dupes A."/>
            <person name="Elkins T."/>
            <person name="Engels R."/>
            <person name="Erickson J."/>
            <person name="Farina A."/>
            <person name="Faro S."/>
            <person name="Ferreira P."/>
            <person name="Fischer H."/>
            <person name="Fitzgerald M."/>
            <person name="Foley K."/>
            <person name="Gage D."/>
            <person name="Galagan J."/>
            <person name="Gearin G."/>
            <person name="Gnerre S."/>
            <person name="Gnirke A."/>
            <person name="Goyette A."/>
            <person name="Graham J."/>
            <person name="Grandbois E."/>
            <person name="Gyaltsen K."/>
            <person name="Hafez N."/>
            <person name="Hagopian D."/>
            <person name="Hagos B."/>
            <person name="Hall J."/>
            <person name="Hatcher B."/>
            <person name="Heller A."/>
            <person name="Higgins H."/>
            <person name="Honan T."/>
            <person name="Horn A."/>
            <person name="Houde N."/>
            <person name="Hughes L."/>
            <person name="Hulme W."/>
            <person name="Husby E."/>
            <person name="Iliev I."/>
            <person name="Jaffe D."/>
            <person name="Jones C."/>
            <person name="Kamal M."/>
            <person name="Kamat A."/>
            <person name="Kamvysselis M."/>
            <person name="Karlsson E."/>
            <person name="Kells C."/>
            <person name="Kieu A."/>
            <person name="Kisner P."/>
            <person name="Kodira C."/>
            <person name="Kulbokas E."/>
            <person name="Labutti K."/>
            <person name="Lama D."/>
            <person name="Landers T."/>
            <person name="Leger J."/>
            <person name="Levine S."/>
            <person name="Lewis D."/>
            <person name="Lewis T."/>
            <person name="Lindblad-toh K."/>
            <person name="Liu X."/>
            <person name="Lokyitsang T."/>
            <person name="Lokyitsang Y."/>
            <person name="Lucien O."/>
            <person name="Lui A."/>
            <person name="Ma L.J."/>
            <person name="Mabbitt R."/>
            <person name="Macdonald J."/>
            <person name="Maclean C."/>
            <person name="Major J."/>
            <person name="Manning J."/>
            <person name="Marabella R."/>
            <person name="Maru K."/>
            <person name="Matthews C."/>
            <person name="Mauceli E."/>
            <person name="Mccarthy M."/>
            <person name="Mcdonough S."/>
            <person name="Mcghee T."/>
            <person name="Meldrim J."/>
            <person name="Meneus L."/>
            <person name="Mesirov J."/>
            <person name="Mihalev A."/>
            <person name="Mihova T."/>
            <person name="Mikkelsen T."/>
            <person name="Mlenga V."/>
            <person name="Moru K."/>
            <person name="Mozes J."/>
            <person name="Mulrain L."/>
            <person name="Munson G."/>
            <person name="Naylor J."/>
            <person name="Newes C."/>
            <person name="Nguyen C."/>
            <person name="Nguyen N."/>
            <person name="Nguyen T."/>
            <person name="Nicol R."/>
            <person name="Nielsen C."/>
            <person name="Nizzari M."/>
            <person name="Norbu C."/>
            <person name="Norbu N."/>
            <person name="O'donnell P."/>
            <person name="Okoawo O."/>
            <person name="O'leary S."/>
            <person name="Omotosho B."/>
            <person name="O'neill K."/>
            <person name="Osman S."/>
            <person name="Parker S."/>
            <person name="Perrin D."/>
            <person name="Phunkhang P."/>
            <person name="Piqani B."/>
            <person name="Purcell S."/>
            <person name="Rachupka T."/>
            <person name="Ramasamy U."/>
            <person name="Rameau R."/>
            <person name="Ray V."/>
            <person name="Raymond C."/>
            <person name="Retta R."/>
            <person name="Richardson S."/>
            <person name="Rise C."/>
            <person name="Rodriguez J."/>
            <person name="Rogers J."/>
            <person name="Rogov P."/>
            <person name="Rutman M."/>
            <person name="Schupbach R."/>
            <person name="Seaman C."/>
            <person name="Settipalli S."/>
            <person name="Sharpe T."/>
            <person name="Sheridan J."/>
            <person name="Sherpa N."/>
            <person name="Shi J."/>
            <person name="Smirnov S."/>
            <person name="Smith C."/>
            <person name="Sougnez C."/>
            <person name="Spencer B."/>
            <person name="Stalker J."/>
            <person name="Stange-thomann N."/>
            <person name="Stavropoulos S."/>
            <person name="Stetson K."/>
            <person name="Stone C."/>
            <person name="Stone S."/>
            <person name="Stubbs M."/>
            <person name="Talamas J."/>
            <person name="Tchuinga P."/>
            <person name="Tenzing P."/>
            <person name="Tesfaye S."/>
            <person name="Theodore J."/>
            <person name="Thoulutsang Y."/>
            <person name="Topham K."/>
            <person name="Towey S."/>
            <person name="Tsamla T."/>
            <person name="Tsomo N."/>
            <person name="Vallee D."/>
            <person name="Vassiliev H."/>
            <person name="Venkataraman V."/>
            <person name="Vinson J."/>
            <person name="Vo A."/>
            <person name="Wade C."/>
            <person name="Wang S."/>
            <person name="Wangchuk T."/>
            <person name="Wangdi T."/>
            <person name="Whittaker C."/>
            <person name="Wilkinson J."/>
            <person name="Wu Y."/>
            <person name="Wyman D."/>
            <person name="Yadav S."/>
            <person name="Yang S."/>
            <person name="Yang X."/>
            <person name="Yeager S."/>
            <person name="Yee E."/>
            <person name="Young G."/>
            <person name="Zainoun J."/>
            <person name="Zembeck L."/>
            <person name="Zimmer A."/>
            <person name="Zody M."/>
            <person name="Lander E."/>
        </authorList>
    </citation>
    <scope>NUCLEOTIDE SEQUENCE [LARGE SCALE GENOMIC DNA]</scope>
</reference>
<keyword evidence="2" id="KW-0378">Hydrolase</keyword>
<comment type="similarity">
    <text evidence="1 4">Belongs to the glycosyl hydrolase 1 family.</text>
</comment>
<dbReference type="InterPro" id="IPR001360">
    <property type="entry name" value="Glyco_hydro_1"/>
</dbReference>
<dbReference type="AlphaFoldDB" id="H2YL47"/>
<evidence type="ECO:0000313" key="6">
    <source>
        <dbReference type="Proteomes" id="UP000007875"/>
    </source>
</evidence>
<evidence type="ECO:0000256" key="4">
    <source>
        <dbReference type="RuleBase" id="RU003690"/>
    </source>
</evidence>
<dbReference type="InterPro" id="IPR017853">
    <property type="entry name" value="GH"/>
</dbReference>
<dbReference type="GO" id="GO:0005975">
    <property type="term" value="P:carbohydrate metabolic process"/>
    <property type="evidence" value="ECO:0007669"/>
    <property type="project" value="InterPro"/>
</dbReference>
<dbReference type="PANTHER" id="PTHR10353">
    <property type="entry name" value="GLYCOSYL HYDROLASE"/>
    <property type="match status" value="1"/>
</dbReference>
<accession>H2YL47</accession>
<dbReference type="Pfam" id="PF00232">
    <property type="entry name" value="Glyco_hydro_1"/>
    <property type="match status" value="1"/>
</dbReference>
<dbReference type="Ensembl" id="ENSCSAVT00000006126.1">
    <property type="protein sequence ID" value="ENSCSAVP00000006049.1"/>
    <property type="gene ID" value="ENSCSAVG00000003613.1"/>
</dbReference>
<dbReference type="GeneTree" id="ENSGT00940000166747"/>
<evidence type="ECO:0000256" key="1">
    <source>
        <dbReference type="ARBA" id="ARBA00010838"/>
    </source>
</evidence>
<dbReference type="SUPFAM" id="SSF51445">
    <property type="entry name" value="(Trans)glycosidases"/>
    <property type="match status" value="1"/>
</dbReference>
<dbReference type="Proteomes" id="UP000007875">
    <property type="component" value="Unassembled WGS sequence"/>
</dbReference>